<comment type="caution">
    <text evidence="2">The sequence shown here is derived from an EMBL/GenBank/DDBJ whole genome shotgun (WGS) entry which is preliminary data.</text>
</comment>
<dbReference type="EMBL" id="BAAATA010000024">
    <property type="protein sequence ID" value="GAA2498127.1"/>
    <property type="molecule type" value="Genomic_DNA"/>
</dbReference>
<organism evidence="2 3">
    <name type="scientific">Streptomyces thermolineatus</name>
    <dbReference type="NCBI Taxonomy" id="44033"/>
    <lineage>
        <taxon>Bacteria</taxon>
        <taxon>Bacillati</taxon>
        <taxon>Actinomycetota</taxon>
        <taxon>Actinomycetes</taxon>
        <taxon>Kitasatosporales</taxon>
        <taxon>Streptomycetaceae</taxon>
        <taxon>Streptomyces</taxon>
    </lineage>
</organism>
<gene>
    <name evidence="2" type="ORF">GCM10010406_38340</name>
</gene>
<name>A0ABP5ZIF1_9ACTN</name>
<evidence type="ECO:0000256" key="1">
    <source>
        <dbReference type="SAM" id="MobiDB-lite"/>
    </source>
</evidence>
<accession>A0ABP5ZIF1</accession>
<evidence type="ECO:0000313" key="2">
    <source>
        <dbReference type="EMBL" id="GAA2498127.1"/>
    </source>
</evidence>
<reference evidence="3" key="1">
    <citation type="journal article" date="2019" name="Int. J. Syst. Evol. Microbiol.">
        <title>The Global Catalogue of Microorganisms (GCM) 10K type strain sequencing project: providing services to taxonomists for standard genome sequencing and annotation.</title>
        <authorList>
            <consortium name="The Broad Institute Genomics Platform"/>
            <consortium name="The Broad Institute Genome Sequencing Center for Infectious Disease"/>
            <person name="Wu L."/>
            <person name="Ma J."/>
        </authorList>
    </citation>
    <scope>NUCLEOTIDE SEQUENCE [LARGE SCALE GENOMIC DNA]</scope>
    <source>
        <strain evidence="3">JCM 6307</strain>
    </source>
</reference>
<evidence type="ECO:0000313" key="3">
    <source>
        <dbReference type="Proteomes" id="UP001501358"/>
    </source>
</evidence>
<feature type="region of interest" description="Disordered" evidence="1">
    <location>
        <begin position="41"/>
        <end position="64"/>
    </location>
</feature>
<feature type="compositionally biased region" description="Basic and acidic residues" evidence="1">
    <location>
        <begin position="13"/>
        <end position="24"/>
    </location>
</feature>
<keyword evidence="3" id="KW-1185">Reference proteome</keyword>
<evidence type="ECO:0008006" key="4">
    <source>
        <dbReference type="Google" id="ProtNLM"/>
    </source>
</evidence>
<proteinExistence type="predicted"/>
<dbReference type="Proteomes" id="UP001501358">
    <property type="component" value="Unassembled WGS sequence"/>
</dbReference>
<protein>
    <recommendedName>
        <fullName evidence="4">Prevent-host-death protein</fullName>
    </recommendedName>
</protein>
<feature type="region of interest" description="Disordered" evidence="1">
    <location>
        <begin position="1"/>
        <end position="24"/>
    </location>
</feature>
<sequence>MTNHGKPVLHLVPTKDGESVRGRLISEGRLRPALTAELPAEISFADESPGPSEALAELRDEERY</sequence>